<dbReference type="InterPro" id="IPR036291">
    <property type="entry name" value="NAD(P)-bd_dom_sf"/>
</dbReference>
<dbReference type="PANTHER" id="PTHR24321">
    <property type="entry name" value="DEHYDROGENASES, SHORT CHAIN"/>
    <property type="match status" value="1"/>
</dbReference>
<keyword evidence="2" id="KW-0560">Oxidoreductase</keyword>
<dbReference type="PANTHER" id="PTHR24321:SF11">
    <property type="entry name" value="BLR0893 PROTEIN"/>
    <property type="match status" value="1"/>
</dbReference>
<evidence type="ECO:0000313" key="3">
    <source>
        <dbReference type="EMBL" id="AMO25435.1"/>
    </source>
</evidence>
<organism evidence="3 4">
    <name type="scientific">Ramlibacter tataouinensis</name>
    <dbReference type="NCBI Taxonomy" id="94132"/>
    <lineage>
        <taxon>Bacteria</taxon>
        <taxon>Pseudomonadati</taxon>
        <taxon>Pseudomonadota</taxon>
        <taxon>Betaproteobacteria</taxon>
        <taxon>Burkholderiales</taxon>
        <taxon>Comamonadaceae</taxon>
        <taxon>Ramlibacter</taxon>
    </lineage>
</organism>
<keyword evidence="4" id="KW-1185">Reference proteome</keyword>
<dbReference type="Proteomes" id="UP000070433">
    <property type="component" value="Chromosome"/>
</dbReference>
<dbReference type="Pfam" id="PF13561">
    <property type="entry name" value="adh_short_C2"/>
    <property type="match status" value="1"/>
</dbReference>
<comment type="similarity">
    <text evidence="1">Belongs to the short-chain dehydrogenases/reductases (SDR) family.</text>
</comment>
<evidence type="ECO:0000313" key="4">
    <source>
        <dbReference type="Proteomes" id="UP000070433"/>
    </source>
</evidence>
<protein>
    <submittedName>
        <fullName evidence="3">Short-chain dehydrogenase</fullName>
    </submittedName>
</protein>
<dbReference type="PATRIC" id="fig|94132.3.peg.2714"/>
<dbReference type="PRINTS" id="PR00081">
    <property type="entry name" value="GDHRDH"/>
</dbReference>
<evidence type="ECO:0000256" key="2">
    <source>
        <dbReference type="ARBA" id="ARBA00023002"/>
    </source>
</evidence>
<dbReference type="InterPro" id="IPR002347">
    <property type="entry name" value="SDR_fam"/>
</dbReference>
<gene>
    <name evidence="3" type="ORF">UC35_13335</name>
</gene>
<dbReference type="GO" id="GO:0016491">
    <property type="term" value="F:oxidoreductase activity"/>
    <property type="evidence" value="ECO:0007669"/>
    <property type="project" value="UniProtKB-KW"/>
</dbReference>
<accession>A0A127JZX0</accession>
<sequence length="251" mass="26146">MFEGEVALVTGGSSGIGRATAVAFAAEGAKVVVASRRSEESGETVRMVTDAGGEAFFVQADVSISADVQRMVAQTVERFGKLNYAFNNAGVGGNMVPTAEYPEDVFDKVVSINLKGVFLSMKYELPYIVATKGAIVNMSSVAGLVGGRVGVAYYASKHGVVGMTKAAALEYADKGVRINAVAPAVIKTPLTEGAGFLNKDTQLGAMMLARHPVGRLGEPEEVAQAVIWLCSKRASFTTGHTLPIDGGVLIP</sequence>
<name>A0A127JZX0_9BURK</name>
<dbReference type="AlphaFoldDB" id="A0A127JZX0"/>
<dbReference type="SUPFAM" id="SSF51735">
    <property type="entry name" value="NAD(P)-binding Rossmann-fold domains"/>
    <property type="match status" value="1"/>
</dbReference>
<evidence type="ECO:0000256" key="1">
    <source>
        <dbReference type="ARBA" id="ARBA00006484"/>
    </source>
</evidence>
<dbReference type="OrthoDB" id="7064009at2"/>
<reference evidence="3 4" key="1">
    <citation type="journal article" date="2014" name="Int. J. Syst. Evol. Microbiol.">
        <title>Ramlibacter solisilvae sp. nov., isolated from forest soil, and emended description of the genus Ramlibacter.</title>
        <authorList>
            <person name="Lee H.J."/>
            <person name="Lee S.H."/>
            <person name="Lee S.S."/>
            <person name="Lee J.S."/>
            <person name="Kim Y."/>
            <person name="Kim S.C."/>
            <person name="Jeon C.O."/>
        </authorList>
    </citation>
    <scope>NUCLEOTIDE SEQUENCE [LARGE SCALE GENOMIC DNA]</scope>
    <source>
        <strain evidence="3 4">5-10</strain>
    </source>
</reference>
<dbReference type="PRINTS" id="PR00080">
    <property type="entry name" value="SDRFAMILY"/>
</dbReference>
<dbReference type="Gene3D" id="3.40.50.720">
    <property type="entry name" value="NAD(P)-binding Rossmann-like Domain"/>
    <property type="match status" value="1"/>
</dbReference>
<dbReference type="CDD" id="cd05233">
    <property type="entry name" value="SDR_c"/>
    <property type="match status" value="1"/>
</dbReference>
<dbReference type="NCBIfam" id="NF005559">
    <property type="entry name" value="PRK07231.1"/>
    <property type="match status" value="1"/>
</dbReference>
<dbReference type="FunFam" id="3.40.50.720:FF:000084">
    <property type="entry name" value="Short-chain dehydrogenase reductase"/>
    <property type="match status" value="1"/>
</dbReference>
<dbReference type="EMBL" id="CP010951">
    <property type="protein sequence ID" value="AMO25435.1"/>
    <property type="molecule type" value="Genomic_DNA"/>
</dbReference>
<proteinExistence type="inferred from homology"/>